<keyword evidence="3" id="KW-0722">Serine protease inhibitor</keyword>
<dbReference type="PANTHER" id="PTHR33091">
    <property type="entry name" value="PROTEIN, PUTATIVE, EXPRESSED-RELATED"/>
    <property type="match status" value="1"/>
</dbReference>
<proteinExistence type="inferred from homology"/>
<protein>
    <submittedName>
        <fullName evidence="5">Uncharacterized protein</fullName>
    </submittedName>
</protein>
<evidence type="ECO:0000256" key="3">
    <source>
        <dbReference type="ARBA" id="ARBA00022900"/>
    </source>
</evidence>
<dbReference type="InterPro" id="IPR036354">
    <property type="entry name" value="Prot_inh_pot1_sf"/>
</dbReference>
<dbReference type="Gene3D" id="3.30.10.10">
    <property type="entry name" value="Trypsin Inhibitor V, subunit A"/>
    <property type="match status" value="1"/>
</dbReference>
<organism evidence="5 8">
    <name type="scientific">Adineta steineri</name>
    <dbReference type="NCBI Taxonomy" id="433720"/>
    <lineage>
        <taxon>Eukaryota</taxon>
        <taxon>Metazoa</taxon>
        <taxon>Spiralia</taxon>
        <taxon>Gnathifera</taxon>
        <taxon>Rotifera</taxon>
        <taxon>Eurotatoria</taxon>
        <taxon>Bdelloidea</taxon>
        <taxon>Adinetida</taxon>
        <taxon>Adinetidae</taxon>
        <taxon>Adineta</taxon>
    </lineage>
</organism>
<evidence type="ECO:0000313" key="5">
    <source>
        <dbReference type="EMBL" id="CAF1516615.1"/>
    </source>
</evidence>
<evidence type="ECO:0000256" key="2">
    <source>
        <dbReference type="ARBA" id="ARBA00022690"/>
    </source>
</evidence>
<dbReference type="PRINTS" id="PR00292">
    <property type="entry name" value="POTATOINHBTR"/>
</dbReference>
<evidence type="ECO:0000256" key="1">
    <source>
        <dbReference type="ARBA" id="ARBA00008210"/>
    </source>
</evidence>
<dbReference type="EMBL" id="CAJOAZ010002121">
    <property type="protein sequence ID" value="CAF3896628.1"/>
    <property type="molecule type" value="Genomic_DNA"/>
</dbReference>
<sequence length="67" mass="7447">MSSNHKSWANLVGKPADEAVEAIKKENSNLHVIKLEDGSPVTTDERHDRVRVFHDENGNVVSEPKIA</sequence>
<comment type="caution">
    <text evidence="5">The sequence shown here is derived from an EMBL/GenBank/DDBJ whole genome shotgun (WGS) entry which is preliminary data.</text>
</comment>
<gene>
    <name evidence="4" type="ORF">IZO911_LOCUS18407</name>
    <name evidence="5" type="ORF">JYZ213_LOCUS44335</name>
    <name evidence="7" type="ORF">KXQ929_LOCUS29282</name>
    <name evidence="6" type="ORF">OXD698_LOCUS23708</name>
</gene>
<evidence type="ECO:0000313" key="7">
    <source>
        <dbReference type="EMBL" id="CAF4014475.1"/>
    </source>
</evidence>
<dbReference type="EMBL" id="CAJNOE010000177">
    <property type="protein sequence ID" value="CAF1015253.1"/>
    <property type="molecule type" value="Genomic_DNA"/>
</dbReference>
<keyword evidence="2" id="KW-0646">Protease inhibitor</keyword>
<dbReference type="Proteomes" id="UP000663845">
    <property type="component" value="Unassembled WGS sequence"/>
</dbReference>
<dbReference type="AlphaFoldDB" id="A0A815U2Z2"/>
<dbReference type="InterPro" id="IPR000864">
    <property type="entry name" value="Prot_inh_pot1"/>
</dbReference>
<dbReference type="Proteomes" id="UP000663860">
    <property type="component" value="Unassembled WGS sequence"/>
</dbReference>
<evidence type="ECO:0000313" key="4">
    <source>
        <dbReference type="EMBL" id="CAF1015253.1"/>
    </source>
</evidence>
<dbReference type="Proteomes" id="UP000663844">
    <property type="component" value="Unassembled WGS sequence"/>
</dbReference>
<dbReference type="GO" id="GO:0004867">
    <property type="term" value="F:serine-type endopeptidase inhibitor activity"/>
    <property type="evidence" value="ECO:0007669"/>
    <property type="project" value="UniProtKB-KW"/>
</dbReference>
<dbReference type="EMBL" id="CAJOBB010003011">
    <property type="protein sequence ID" value="CAF4014475.1"/>
    <property type="molecule type" value="Genomic_DNA"/>
</dbReference>
<dbReference type="Proteomes" id="UP000663868">
    <property type="component" value="Unassembled WGS sequence"/>
</dbReference>
<reference evidence="5" key="1">
    <citation type="submission" date="2021-02" db="EMBL/GenBank/DDBJ databases">
        <authorList>
            <person name="Nowell W R."/>
        </authorList>
    </citation>
    <scope>NUCLEOTIDE SEQUENCE</scope>
</reference>
<comment type="similarity">
    <text evidence="1">Belongs to the protease inhibitor I13 (potato type I serine protease inhibitor) family.</text>
</comment>
<dbReference type="GO" id="GO:0009611">
    <property type="term" value="P:response to wounding"/>
    <property type="evidence" value="ECO:0007669"/>
    <property type="project" value="InterPro"/>
</dbReference>
<dbReference type="EMBL" id="CAJNOG010002764">
    <property type="protein sequence ID" value="CAF1516615.1"/>
    <property type="molecule type" value="Genomic_DNA"/>
</dbReference>
<evidence type="ECO:0000313" key="6">
    <source>
        <dbReference type="EMBL" id="CAF3896628.1"/>
    </source>
</evidence>
<dbReference type="SUPFAM" id="SSF54654">
    <property type="entry name" value="CI-2 family of serine protease inhibitors"/>
    <property type="match status" value="1"/>
</dbReference>
<dbReference type="PANTHER" id="PTHR33091:SF29">
    <property type="entry name" value="SUBTILISIN INHIBITOR 1"/>
    <property type="match status" value="1"/>
</dbReference>
<name>A0A815U2Z2_9BILA</name>
<dbReference type="Pfam" id="PF00280">
    <property type="entry name" value="potato_inhibit"/>
    <property type="match status" value="1"/>
</dbReference>
<accession>A0A815U2Z2</accession>
<evidence type="ECO:0000313" key="8">
    <source>
        <dbReference type="Proteomes" id="UP000663845"/>
    </source>
</evidence>